<proteinExistence type="predicted"/>
<reference evidence="2" key="2">
    <citation type="submission" date="2020-06" db="EMBL/GenBank/DDBJ databases">
        <title>Helianthus annuus Genome sequencing and assembly Release 2.</title>
        <authorList>
            <person name="Gouzy J."/>
            <person name="Langlade N."/>
            <person name="Munos S."/>
        </authorList>
    </citation>
    <scope>NUCLEOTIDE SEQUENCE</scope>
    <source>
        <tissue evidence="2">Leaves</tissue>
    </source>
</reference>
<comment type="caution">
    <text evidence="2">The sequence shown here is derived from an EMBL/GenBank/DDBJ whole genome shotgun (WGS) entry which is preliminary data.</text>
</comment>
<reference evidence="2" key="1">
    <citation type="journal article" date="2017" name="Nature">
        <title>The sunflower genome provides insights into oil metabolism, flowering and Asterid evolution.</title>
        <authorList>
            <person name="Badouin H."/>
            <person name="Gouzy J."/>
            <person name="Grassa C.J."/>
            <person name="Murat F."/>
            <person name="Staton S.E."/>
            <person name="Cottret L."/>
            <person name="Lelandais-Briere C."/>
            <person name="Owens G.L."/>
            <person name="Carrere S."/>
            <person name="Mayjonade B."/>
            <person name="Legrand L."/>
            <person name="Gill N."/>
            <person name="Kane N.C."/>
            <person name="Bowers J.E."/>
            <person name="Hubner S."/>
            <person name="Bellec A."/>
            <person name="Berard A."/>
            <person name="Berges H."/>
            <person name="Blanchet N."/>
            <person name="Boniface M.C."/>
            <person name="Brunel D."/>
            <person name="Catrice O."/>
            <person name="Chaidir N."/>
            <person name="Claudel C."/>
            <person name="Donnadieu C."/>
            <person name="Faraut T."/>
            <person name="Fievet G."/>
            <person name="Helmstetter N."/>
            <person name="King M."/>
            <person name="Knapp S.J."/>
            <person name="Lai Z."/>
            <person name="Le Paslier M.C."/>
            <person name="Lippi Y."/>
            <person name="Lorenzon L."/>
            <person name="Mandel J.R."/>
            <person name="Marage G."/>
            <person name="Marchand G."/>
            <person name="Marquand E."/>
            <person name="Bret-Mestries E."/>
            <person name="Morien E."/>
            <person name="Nambeesan S."/>
            <person name="Nguyen T."/>
            <person name="Pegot-Espagnet P."/>
            <person name="Pouilly N."/>
            <person name="Raftis F."/>
            <person name="Sallet E."/>
            <person name="Schiex T."/>
            <person name="Thomas J."/>
            <person name="Vandecasteele C."/>
            <person name="Vares D."/>
            <person name="Vear F."/>
            <person name="Vautrin S."/>
            <person name="Crespi M."/>
            <person name="Mangin B."/>
            <person name="Burke J.M."/>
            <person name="Salse J."/>
            <person name="Munos S."/>
            <person name="Vincourt P."/>
            <person name="Rieseberg L.H."/>
            <person name="Langlade N.B."/>
        </authorList>
    </citation>
    <scope>NUCLEOTIDE SEQUENCE</scope>
    <source>
        <tissue evidence="2">Leaves</tissue>
    </source>
</reference>
<gene>
    <name evidence="2" type="ORF">HanXRQr2_Chr17g0794231</name>
</gene>
<keyword evidence="3" id="KW-1185">Reference proteome</keyword>
<evidence type="ECO:0000256" key="1">
    <source>
        <dbReference type="SAM" id="Phobius"/>
    </source>
</evidence>
<dbReference type="Gramene" id="mRNA:HanXRQr2_Chr17g0794231">
    <property type="protein sequence ID" value="mRNA:HanXRQr2_Chr17g0794231"/>
    <property type="gene ID" value="HanXRQr2_Chr17g0794231"/>
</dbReference>
<feature type="transmembrane region" description="Helical" evidence="1">
    <location>
        <begin position="30"/>
        <end position="50"/>
    </location>
</feature>
<dbReference type="AlphaFoldDB" id="A0A9K3DHD1"/>
<keyword evidence="1" id="KW-0472">Membrane</keyword>
<keyword evidence="1" id="KW-1133">Transmembrane helix</keyword>
<dbReference type="EMBL" id="MNCJ02000332">
    <property type="protein sequence ID" value="KAF5754699.1"/>
    <property type="molecule type" value="Genomic_DNA"/>
</dbReference>
<evidence type="ECO:0000313" key="2">
    <source>
        <dbReference type="EMBL" id="KAF5754699.1"/>
    </source>
</evidence>
<accession>A0A9K3DHD1</accession>
<name>A0A9K3DHD1_HELAN</name>
<sequence>MERDFFLFKRGDLCGSKPSYHISGSLTRSLLAFVWLLLSSTIHIIDVFIFHSS</sequence>
<evidence type="ECO:0000313" key="3">
    <source>
        <dbReference type="Proteomes" id="UP000215914"/>
    </source>
</evidence>
<protein>
    <submittedName>
        <fullName evidence="2">Uncharacterized protein</fullName>
    </submittedName>
</protein>
<organism evidence="2 3">
    <name type="scientific">Helianthus annuus</name>
    <name type="common">Common sunflower</name>
    <dbReference type="NCBI Taxonomy" id="4232"/>
    <lineage>
        <taxon>Eukaryota</taxon>
        <taxon>Viridiplantae</taxon>
        <taxon>Streptophyta</taxon>
        <taxon>Embryophyta</taxon>
        <taxon>Tracheophyta</taxon>
        <taxon>Spermatophyta</taxon>
        <taxon>Magnoliopsida</taxon>
        <taxon>eudicotyledons</taxon>
        <taxon>Gunneridae</taxon>
        <taxon>Pentapetalae</taxon>
        <taxon>asterids</taxon>
        <taxon>campanulids</taxon>
        <taxon>Asterales</taxon>
        <taxon>Asteraceae</taxon>
        <taxon>Asteroideae</taxon>
        <taxon>Heliantheae alliance</taxon>
        <taxon>Heliantheae</taxon>
        <taxon>Helianthus</taxon>
    </lineage>
</organism>
<keyword evidence="1" id="KW-0812">Transmembrane</keyword>
<dbReference type="Proteomes" id="UP000215914">
    <property type="component" value="Unassembled WGS sequence"/>
</dbReference>